<comment type="caution">
    <text evidence="2">The sequence shown here is derived from an EMBL/GenBank/DDBJ whole genome shotgun (WGS) entry which is preliminary data.</text>
</comment>
<organism evidence="2 3">
    <name type="scientific">Dermatophagoides farinae</name>
    <name type="common">American house dust mite</name>
    <dbReference type="NCBI Taxonomy" id="6954"/>
    <lineage>
        <taxon>Eukaryota</taxon>
        <taxon>Metazoa</taxon>
        <taxon>Ecdysozoa</taxon>
        <taxon>Arthropoda</taxon>
        <taxon>Chelicerata</taxon>
        <taxon>Arachnida</taxon>
        <taxon>Acari</taxon>
        <taxon>Acariformes</taxon>
        <taxon>Sarcoptiformes</taxon>
        <taxon>Astigmata</taxon>
        <taxon>Psoroptidia</taxon>
        <taxon>Analgoidea</taxon>
        <taxon>Pyroglyphidae</taxon>
        <taxon>Dermatophagoidinae</taxon>
        <taxon>Dermatophagoides</taxon>
    </lineage>
</organism>
<keyword evidence="3" id="KW-1185">Reference proteome</keyword>
<keyword evidence="1" id="KW-1133">Transmembrane helix</keyword>
<feature type="transmembrane region" description="Helical" evidence="1">
    <location>
        <begin position="100"/>
        <end position="119"/>
    </location>
</feature>
<reference evidence="2" key="1">
    <citation type="submission" date="2013-05" db="EMBL/GenBank/DDBJ databases">
        <authorList>
            <person name="Yim A.K.Y."/>
            <person name="Chan T.F."/>
            <person name="Ji K.M."/>
            <person name="Liu X.Y."/>
            <person name="Zhou J.W."/>
            <person name="Li R.Q."/>
            <person name="Yang K.Y."/>
            <person name="Li J."/>
            <person name="Li M."/>
            <person name="Law P.T.W."/>
            <person name="Wu Y.L."/>
            <person name="Cai Z.L."/>
            <person name="Qin H."/>
            <person name="Bao Y."/>
            <person name="Leung R.K.K."/>
            <person name="Ng P.K.S."/>
            <person name="Zou J."/>
            <person name="Zhong X.J."/>
            <person name="Ran P.X."/>
            <person name="Zhong N.S."/>
            <person name="Liu Z.G."/>
            <person name="Tsui S.K.W."/>
        </authorList>
    </citation>
    <scope>NUCLEOTIDE SEQUENCE</scope>
    <source>
        <strain evidence="2">Derf</strain>
        <tissue evidence="2">Whole organism</tissue>
    </source>
</reference>
<keyword evidence="1" id="KW-0812">Transmembrane</keyword>
<dbReference type="Proteomes" id="UP000790347">
    <property type="component" value="Unassembled WGS sequence"/>
</dbReference>
<evidence type="ECO:0000313" key="2">
    <source>
        <dbReference type="EMBL" id="KAH9527152.1"/>
    </source>
</evidence>
<proteinExistence type="predicted"/>
<dbReference type="AlphaFoldDB" id="A0A922I846"/>
<accession>A0A922I846</accession>
<keyword evidence="1" id="KW-0472">Membrane</keyword>
<protein>
    <submittedName>
        <fullName evidence="2">Uncharacterized protein</fullName>
    </submittedName>
</protein>
<evidence type="ECO:0000313" key="3">
    <source>
        <dbReference type="Proteomes" id="UP000790347"/>
    </source>
</evidence>
<feature type="transmembrane region" description="Helical" evidence="1">
    <location>
        <begin position="61"/>
        <end position="80"/>
    </location>
</feature>
<sequence>MNTIVDLEIKLWKKLMKFNYYRTLHNQIFYIFKYDELIQKQIIGNNYPIGKIKNPPPHHPIFFIPSLSVMIMAFIYIGQFEWIKNYQFYRTCMKILPNEGLHYLMVTMIIWSLNALLNVKHTQKKNKRSLINNMKTLFHII</sequence>
<gene>
    <name evidence="2" type="ORF">DERF_001192</name>
</gene>
<dbReference type="EMBL" id="ASGP02000001">
    <property type="protein sequence ID" value="KAH9527152.1"/>
    <property type="molecule type" value="Genomic_DNA"/>
</dbReference>
<evidence type="ECO:0000256" key="1">
    <source>
        <dbReference type="SAM" id="Phobius"/>
    </source>
</evidence>
<name>A0A922I846_DERFA</name>
<reference evidence="2" key="2">
    <citation type="journal article" date="2022" name="Res Sq">
        <title>Comparative Genomics Reveals Insights into the Divergent Evolution of Astigmatic Mites and Household Pest Adaptations.</title>
        <authorList>
            <person name="Xiong Q."/>
            <person name="Wan A.T.-Y."/>
            <person name="Liu X.-Y."/>
            <person name="Fung C.S.-H."/>
            <person name="Xiao X."/>
            <person name="Malainual N."/>
            <person name="Hou J."/>
            <person name="Wang L."/>
            <person name="Wang M."/>
            <person name="Yang K."/>
            <person name="Cui Y."/>
            <person name="Leung E."/>
            <person name="Nong W."/>
            <person name="Shin S.-K."/>
            <person name="Au S."/>
            <person name="Jeong K.Y."/>
            <person name="Chew F.T."/>
            <person name="Hui J."/>
            <person name="Leung T.F."/>
            <person name="Tungtrongchitr A."/>
            <person name="Zhong N."/>
            <person name="Liu Z."/>
            <person name="Tsui S."/>
        </authorList>
    </citation>
    <scope>NUCLEOTIDE SEQUENCE</scope>
    <source>
        <strain evidence="2">Derf</strain>
        <tissue evidence="2">Whole organism</tissue>
    </source>
</reference>